<evidence type="ECO:0000259" key="5">
    <source>
        <dbReference type="Pfam" id="PF00389"/>
    </source>
</evidence>
<keyword evidence="8" id="KW-1185">Reference proteome</keyword>
<dbReference type="InterPro" id="IPR029753">
    <property type="entry name" value="D-isomer_DH_CS"/>
</dbReference>
<proteinExistence type="inferred from homology"/>
<dbReference type="Proteomes" id="UP000005384">
    <property type="component" value="Unassembled WGS sequence"/>
</dbReference>
<dbReference type="AlphaFoldDB" id="G5ICD1"/>
<comment type="caution">
    <text evidence="7">The sequence shown here is derived from an EMBL/GenBank/DDBJ whole genome shotgun (WGS) entry which is preliminary data.</text>
</comment>
<evidence type="ECO:0000313" key="7">
    <source>
        <dbReference type="EMBL" id="EHI60868.1"/>
    </source>
</evidence>
<reference evidence="7 8" key="1">
    <citation type="submission" date="2011-08" db="EMBL/GenBank/DDBJ databases">
        <title>The Genome Sequence of Clostridium hathewayi WAL-18680.</title>
        <authorList>
            <consortium name="The Broad Institute Genome Sequencing Platform"/>
            <person name="Earl A."/>
            <person name="Ward D."/>
            <person name="Feldgarden M."/>
            <person name="Gevers D."/>
            <person name="Finegold S.M."/>
            <person name="Summanen P.H."/>
            <person name="Molitoris D.R."/>
            <person name="Song M."/>
            <person name="Daigneault M."/>
            <person name="Allen-Vercoe E."/>
            <person name="Young S.K."/>
            <person name="Zeng Q."/>
            <person name="Gargeya S."/>
            <person name="Fitzgerald M."/>
            <person name="Haas B."/>
            <person name="Abouelleil A."/>
            <person name="Alvarado L."/>
            <person name="Arachchi H.M."/>
            <person name="Berlin A."/>
            <person name="Brown A."/>
            <person name="Chapman S.B."/>
            <person name="Chen Z."/>
            <person name="Dunbar C."/>
            <person name="Freedman E."/>
            <person name="Gearin G."/>
            <person name="Gellesch M."/>
            <person name="Goldberg J."/>
            <person name="Griggs A."/>
            <person name="Gujja S."/>
            <person name="Heiman D."/>
            <person name="Howarth C."/>
            <person name="Larson L."/>
            <person name="Lui A."/>
            <person name="MacDonald P.J.P."/>
            <person name="Montmayeur A."/>
            <person name="Murphy C."/>
            <person name="Neiman D."/>
            <person name="Pearson M."/>
            <person name="Priest M."/>
            <person name="Roberts A."/>
            <person name="Saif S."/>
            <person name="Shea T."/>
            <person name="Shenoy N."/>
            <person name="Sisk P."/>
            <person name="Stolte C."/>
            <person name="Sykes S."/>
            <person name="Wortman J."/>
            <person name="Nusbaum C."/>
            <person name="Birren B."/>
        </authorList>
    </citation>
    <scope>NUCLEOTIDE SEQUENCE [LARGE SCALE GENOMIC DNA]</scope>
    <source>
        <strain evidence="7 8">WAL-18680</strain>
    </source>
</reference>
<dbReference type="PROSITE" id="PS00671">
    <property type="entry name" value="D_2_HYDROXYACID_DH_3"/>
    <property type="match status" value="1"/>
</dbReference>
<dbReference type="PATRIC" id="fig|742737.3.peg.1163"/>
<dbReference type="InterPro" id="IPR036291">
    <property type="entry name" value="NAD(P)-bd_dom_sf"/>
</dbReference>
<dbReference type="FunFam" id="3.40.50.720:FF:000041">
    <property type="entry name" value="D-3-phosphoglycerate dehydrogenase"/>
    <property type="match status" value="1"/>
</dbReference>
<dbReference type="PROSITE" id="PS00065">
    <property type="entry name" value="D_2_HYDROXYACID_DH_1"/>
    <property type="match status" value="1"/>
</dbReference>
<dbReference type="RefSeq" id="WP_006779144.1">
    <property type="nucleotide sequence ID" value="NZ_CP040506.1"/>
</dbReference>
<dbReference type="InterPro" id="IPR006140">
    <property type="entry name" value="D-isomer_DH_NAD-bd"/>
</dbReference>
<evidence type="ECO:0000256" key="3">
    <source>
        <dbReference type="ARBA" id="ARBA00023027"/>
    </source>
</evidence>
<dbReference type="SUPFAM" id="SSF51735">
    <property type="entry name" value="NAD(P)-binding Rossmann-fold domains"/>
    <property type="match status" value="1"/>
</dbReference>
<dbReference type="InterPro" id="IPR006139">
    <property type="entry name" value="D-isomer_2_OHA_DH_cat_dom"/>
</dbReference>
<evidence type="ECO:0000256" key="2">
    <source>
        <dbReference type="ARBA" id="ARBA00023002"/>
    </source>
</evidence>
<dbReference type="HOGENOM" id="CLU_019796_1_3_9"/>
<dbReference type="OrthoDB" id="9805416at2"/>
<accession>G5ICD1</accession>
<dbReference type="PROSITE" id="PS00670">
    <property type="entry name" value="D_2_HYDROXYACID_DH_2"/>
    <property type="match status" value="1"/>
</dbReference>
<evidence type="ECO:0000256" key="1">
    <source>
        <dbReference type="ARBA" id="ARBA00005854"/>
    </source>
</evidence>
<feature type="domain" description="D-isomer specific 2-hydroxyacid dehydrogenase catalytic" evidence="5">
    <location>
        <begin position="20"/>
        <end position="313"/>
    </location>
</feature>
<keyword evidence="2 4" id="KW-0560">Oxidoreductase</keyword>
<feature type="domain" description="D-isomer specific 2-hydroxyacid dehydrogenase NAD-binding" evidence="6">
    <location>
        <begin position="111"/>
        <end position="282"/>
    </location>
</feature>
<dbReference type="GO" id="GO:0051287">
    <property type="term" value="F:NAD binding"/>
    <property type="evidence" value="ECO:0007669"/>
    <property type="project" value="InterPro"/>
</dbReference>
<evidence type="ECO:0000313" key="8">
    <source>
        <dbReference type="Proteomes" id="UP000005384"/>
    </source>
</evidence>
<dbReference type="GO" id="GO:0004617">
    <property type="term" value="F:phosphoglycerate dehydrogenase activity"/>
    <property type="evidence" value="ECO:0007669"/>
    <property type="project" value="UniProtKB-ARBA"/>
</dbReference>
<dbReference type="Pfam" id="PF02826">
    <property type="entry name" value="2-Hacid_dh_C"/>
    <property type="match status" value="1"/>
</dbReference>
<dbReference type="InterPro" id="IPR050418">
    <property type="entry name" value="D-iso_2-hydroxyacid_DH_PdxB"/>
</dbReference>
<keyword evidence="3" id="KW-0520">NAD</keyword>
<gene>
    <name evidence="7" type="ORF">HMPREF9473_01158</name>
</gene>
<evidence type="ECO:0008006" key="9">
    <source>
        <dbReference type="Google" id="ProtNLM"/>
    </source>
</evidence>
<dbReference type="EMBL" id="ADLN01000010">
    <property type="protein sequence ID" value="EHI60868.1"/>
    <property type="molecule type" value="Genomic_DNA"/>
</dbReference>
<evidence type="ECO:0000256" key="4">
    <source>
        <dbReference type="RuleBase" id="RU003719"/>
    </source>
</evidence>
<dbReference type="PANTHER" id="PTHR43761:SF1">
    <property type="entry name" value="D-ISOMER SPECIFIC 2-HYDROXYACID DEHYDROGENASE CATALYTIC DOMAIN-CONTAINING PROTEIN-RELATED"/>
    <property type="match status" value="1"/>
</dbReference>
<evidence type="ECO:0000259" key="6">
    <source>
        <dbReference type="Pfam" id="PF02826"/>
    </source>
</evidence>
<organism evidence="7 8">
    <name type="scientific">Hungatella hathewayi WAL-18680</name>
    <dbReference type="NCBI Taxonomy" id="742737"/>
    <lineage>
        <taxon>Bacteria</taxon>
        <taxon>Bacillati</taxon>
        <taxon>Bacillota</taxon>
        <taxon>Clostridia</taxon>
        <taxon>Lachnospirales</taxon>
        <taxon>Lachnospiraceae</taxon>
        <taxon>Hungatella</taxon>
    </lineage>
</organism>
<dbReference type="InterPro" id="IPR029752">
    <property type="entry name" value="D-isomer_DH_CS1"/>
</dbReference>
<dbReference type="PANTHER" id="PTHR43761">
    <property type="entry name" value="D-ISOMER SPECIFIC 2-HYDROXYACID DEHYDROGENASE FAMILY PROTEIN (AFU_ORTHOLOGUE AFUA_1G13630)"/>
    <property type="match status" value="1"/>
</dbReference>
<dbReference type="Pfam" id="PF00389">
    <property type="entry name" value="2-Hacid_dh"/>
    <property type="match status" value="1"/>
</dbReference>
<protein>
    <recommendedName>
        <fullName evidence="9">S-adenosyl-L-homocysteine hydrolase NAD binding domain-containing protein</fullName>
    </recommendedName>
</protein>
<comment type="similarity">
    <text evidence="1 4">Belongs to the D-isomer specific 2-hydroxyacid dehydrogenase family.</text>
</comment>
<dbReference type="SUPFAM" id="SSF52283">
    <property type="entry name" value="Formate/glycerate dehydrogenase catalytic domain-like"/>
    <property type="match status" value="1"/>
</dbReference>
<sequence>MKIVLLESLGISGERLESYIQPLRKGGHCFETYERDGDTALQVERLKDADVLMLANMPLKKEVLEQCRQLKFIDVAFTGVDHVPVETAKEMGIAISNASGYSNESVAELVIGMTISLLRKVPAVDRKTREGGVVGSDVGCELQGKTVGIIGTGAIGRRTAELFGAFGCRVLGYDAFPKEIPGVENVPIEELLGQSDIITVHCPLMDSTRNMIDGGMFEKMKDGVIFINAARGPIVDSAALAEALHCGKVGAAGIDVYEMEPPIPAEHPLLGAPNTILTPHIAYLSRESMEKRAEIVFRNLDAWLNGEQVNKIV</sequence>
<name>G5ICD1_9FIRM</name>
<dbReference type="Gene3D" id="3.40.50.720">
    <property type="entry name" value="NAD(P)-binding Rossmann-like Domain"/>
    <property type="match status" value="2"/>
</dbReference>
<dbReference type="GO" id="GO:0006564">
    <property type="term" value="P:L-serine biosynthetic process"/>
    <property type="evidence" value="ECO:0007669"/>
    <property type="project" value="UniProtKB-ARBA"/>
</dbReference>
<dbReference type="GO" id="GO:0047545">
    <property type="term" value="F:(S)-2-hydroxyglutarate dehydrogenase activity"/>
    <property type="evidence" value="ECO:0007669"/>
    <property type="project" value="UniProtKB-ARBA"/>
</dbReference>